<protein>
    <submittedName>
        <fullName evidence="2">Uncharacterized protein</fullName>
    </submittedName>
</protein>
<feature type="region of interest" description="Disordered" evidence="1">
    <location>
        <begin position="49"/>
        <end position="137"/>
    </location>
</feature>
<comment type="caution">
    <text evidence="2">The sequence shown here is derived from an EMBL/GenBank/DDBJ whole genome shotgun (WGS) entry which is preliminary data.</text>
</comment>
<sequence length="137" mass="14420">MPNKHISQSILPPPLDAVEAVDVGEISNAYVSDAERQAVHEVYERGNEAAAEKNEPLFDNRTGFETVPKQTVNKARSTDSIPPSAESLGDGLNNPSATAPVIPASGLQGSDSADRKNDSAVAPEKSKNEALRGFHGG</sequence>
<dbReference type="Proteomes" id="UP001596379">
    <property type="component" value="Unassembled WGS sequence"/>
</dbReference>
<keyword evidence="3" id="KW-1185">Reference proteome</keyword>
<evidence type="ECO:0000313" key="3">
    <source>
        <dbReference type="Proteomes" id="UP001596379"/>
    </source>
</evidence>
<dbReference type="RefSeq" id="WP_382232208.1">
    <property type="nucleotide sequence ID" value="NZ_JBHTCC010000001.1"/>
</dbReference>
<evidence type="ECO:0000256" key="1">
    <source>
        <dbReference type="SAM" id="MobiDB-lite"/>
    </source>
</evidence>
<feature type="compositionally biased region" description="Polar residues" evidence="1">
    <location>
        <begin position="68"/>
        <end position="81"/>
    </location>
</feature>
<feature type="compositionally biased region" description="Basic and acidic residues" evidence="1">
    <location>
        <begin position="112"/>
        <end position="137"/>
    </location>
</feature>
<accession>A0ABW2J220</accession>
<feature type="compositionally biased region" description="Basic and acidic residues" evidence="1">
    <location>
        <begin position="49"/>
        <end position="58"/>
    </location>
</feature>
<reference evidence="3" key="1">
    <citation type="journal article" date="2019" name="Int. J. Syst. Evol. Microbiol.">
        <title>The Global Catalogue of Microorganisms (GCM) 10K type strain sequencing project: providing services to taxonomists for standard genome sequencing and annotation.</title>
        <authorList>
            <consortium name="The Broad Institute Genomics Platform"/>
            <consortium name="The Broad Institute Genome Sequencing Center for Infectious Disease"/>
            <person name="Wu L."/>
            <person name="Ma J."/>
        </authorList>
    </citation>
    <scope>NUCLEOTIDE SEQUENCE [LARGE SCALE GENOMIC DNA]</scope>
    <source>
        <strain evidence="3">CCUG 36956</strain>
    </source>
</reference>
<proteinExistence type="predicted"/>
<name>A0ABW2J220_9BURK</name>
<gene>
    <name evidence="2" type="ORF">ACFQO0_01110</name>
</gene>
<organism evidence="2 3">
    <name type="scientific">Herminiimonas aquatilis</name>
    <dbReference type="NCBI Taxonomy" id="345342"/>
    <lineage>
        <taxon>Bacteria</taxon>
        <taxon>Pseudomonadati</taxon>
        <taxon>Pseudomonadota</taxon>
        <taxon>Betaproteobacteria</taxon>
        <taxon>Burkholderiales</taxon>
        <taxon>Oxalobacteraceae</taxon>
        <taxon>Herminiimonas</taxon>
    </lineage>
</organism>
<evidence type="ECO:0000313" key="2">
    <source>
        <dbReference type="EMBL" id="MFC7297030.1"/>
    </source>
</evidence>
<dbReference type="EMBL" id="JBHTCC010000001">
    <property type="protein sequence ID" value="MFC7297030.1"/>
    <property type="molecule type" value="Genomic_DNA"/>
</dbReference>